<dbReference type="PANTHER" id="PTHR33048:SF105">
    <property type="match status" value="1"/>
</dbReference>
<evidence type="ECO:0000259" key="8">
    <source>
        <dbReference type="Pfam" id="PF20684"/>
    </source>
</evidence>
<feature type="transmembrane region" description="Helical" evidence="7">
    <location>
        <begin position="275"/>
        <end position="295"/>
    </location>
</feature>
<feature type="transmembrane region" description="Helical" evidence="7">
    <location>
        <begin position="119"/>
        <end position="140"/>
    </location>
</feature>
<dbReference type="eggNOG" id="KOG3217">
    <property type="taxonomic scope" value="Eukaryota"/>
</dbReference>
<accession>A0A0J8RSP0</accession>
<feature type="transmembrane region" description="Helical" evidence="7">
    <location>
        <begin position="59"/>
        <end position="79"/>
    </location>
</feature>
<feature type="transmembrane region" description="Helical" evidence="7">
    <location>
        <begin position="198"/>
        <end position="221"/>
    </location>
</feature>
<organism evidence="9 10">
    <name type="scientific">Coccidioides immitis H538.4</name>
    <dbReference type="NCBI Taxonomy" id="396776"/>
    <lineage>
        <taxon>Eukaryota</taxon>
        <taxon>Fungi</taxon>
        <taxon>Dikarya</taxon>
        <taxon>Ascomycota</taxon>
        <taxon>Pezizomycotina</taxon>
        <taxon>Eurotiomycetes</taxon>
        <taxon>Eurotiomycetidae</taxon>
        <taxon>Onygenales</taxon>
        <taxon>Onygenaceae</taxon>
        <taxon>Coccidioides</taxon>
    </lineage>
</organism>
<evidence type="ECO:0000256" key="2">
    <source>
        <dbReference type="ARBA" id="ARBA00022692"/>
    </source>
</evidence>
<evidence type="ECO:0000256" key="4">
    <source>
        <dbReference type="ARBA" id="ARBA00023136"/>
    </source>
</evidence>
<dbReference type="AlphaFoldDB" id="A0A0J8RSP0"/>
<dbReference type="VEuPathDB" id="FungiDB:CIHG_04909"/>
<reference evidence="10" key="1">
    <citation type="journal article" date="2010" name="Genome Res.">
        <title>Population genomic sequencing of Coccidioides fungi reveals recent hybridization and transposon control.</title>
        <authorList>
            <person name="Neafsey D.E."/>
            <person name="Barker B.M."/>
            <person name="Sharpton T.J."/>
            <person name="Stajich J.E."/>
            <person name="Park D.J."/>
            <person name="Whiston E."/>
            <person name="Hung C.-Y."/>
            <person name="McMahan C."/>
            <person name="White J."/>
            <person name="Sykes S."/>
            <person name="Heiman D."/>
            <person name="Young S."/>
            <person name="Zeng Q."/>
            <person name="Abouelleil A."/>
            <person name="Aftuck L."/>
            <person name="Bessette D."/>
            <person name="Brown A."/>
            <person name="FitzGerald M."/>
            <person name="Lui A."/>
            <person name="Macdonald J.P."/>
            <person name="Priest M."/>
            <person name="Orbach M.J."/>
            <person name="Galgiani J.N."/>
            <person name="Kirkland T.N."/>
            <person name="Cole G.T."/>
            <person name="Birren B.W."/>
            <person name="Henn M.R."/>
            <person name="Taylor J.W."/>
            <person name="Rounsley S.D."/>
        </authorList>
    </citation>
    <scope>NUCLEOTIDE SEQUENCE [LARGE SCALE GENOMIC DNA]</scope>
    <source>
        <strain evidence="10">H538.4</strain>
    </source>
</reference>
<evidence type="ECO:0000313" key="9">
    <source>
        <dbReference type="EMBL" id="KMU86969.1"/>
    </source>
</evidence>
<comment type="similarity">
    <text evidence="5">Belongs to the SAT4 family.</text>
</comment>
<name>A0A0J8RSP0_COCIT</name>
<dbReference type="InterPro" id="IPR052337">
    <property type="entry name" value="SAT4-like"/>
</dbReference>
<gene>
    <name evidence="9" type="ORF">CIHG_04909</name>
</gene>
<sequence length="413" mass="45076">MLARSPPPDPAAQAAAGEAFRKSTIEIWTLFAIGVSATVLRTSARVSAVGFRNLRPDDYLVWVGVILYACQSALGYSIGNSAKGLANNSLTDAERAALSINDPEYQFRVIGSKIQVAGWTVYSGLISALKLSVLSFYIRLTEGLGRRYRIQIQIGFALVIGTFFGAIITIFTACRPFHRYWQIYPDPGNFCQAGVSKPIIWISFAANVLTDIYLILIPLPMLWRSRLRMIKKIASSIVLGAGVFVLVCATLKSVFVLVDPVNGPQLAGTWGVREAFVAVMTTNLPMIFPVIRSLLTPLFGKALASTQKKSYKSPAGVQTIGGGGGGSSYSRNRHRREPPDTLTTGLTLNGSEERIVECNIKMQELETFAAPASVSAELPSRGILVSNSVEVLHEDRRSSHNGEHRVERVREAW</sequence>
<protein>
    <recommendedName>
        <fullName evidence="8">Rhodopsin domain-containing protein</fullName>
    </recommendedName>
</protein>
<dbReference type="Proteomes" id="UP000054563">
    <property type="component" value="Unassembled WGS sequence"/>
</dbReference>
<feature type="domain" description="Rhodopsin" evidence="8">
    <location>
        <begin position="41"/>
        <end position="292"/>
    </location>
</feature>
<dbReference type="STRING" id="396776.A0A0J8RSP0"/>
<evidence type="ECO:0000256" key="5">
    <source>
        <dbReference type="ARBA" id="ARBA00038359"/>
    </source>
</evidence>
<evidence type="ECO:0000256" key="6">
    <source>
        <dbReference type="SAM" id="MobiDB-lite"/>
    </source>
</evidence>
<feature type="transmembrane region" description="Helical" evidence="7">
    <location>
        <begin position="233"/>
        <end position="255"/>
    </location>
</feature>
<keyword evidence="4 7" id="KW-0472">Membrane</keyword>
<feature type="transmembrane region" description="Helical" evidence="7">
    <location>
        <begin position="27"/>
        <end position="47"/>
    </location>
</feature>
<feature type="transmembrane region" description="Helical" evidence="7">
    <location>
        <begin position="152"/>
        <end position="178"/>
    </location>
</feature>
<keyword evidence="3 7" id="KW-1133">Transmembrane helix</keyword>
<evidence type="ECO:0000256" key="1">
    <source>
        <dbReference type="ARBA" id="ARBA00004141"/>
    </source>
</evidence>
<dbReference type="GO" id="GO:0016020">
    <property type="term" value="C:membrane"/>
    <property type="evidence" value="ECO:0007669"/>
    <property type="project" value="UniProtKB-SubCell"/>
</dbReference>
<feature type="region of interest" description="Disordered" evidence="6">
    <location>
        <begin position="313"/>
        <end position="346"/>
    </location>
</feature>
<proteinExistence type="inferred from homology"/>
<dbReference type="OrthoDB" id="2988756at2759"/>
<comment type="subcellular location">
    <subcellularLocation>
        <location evidence="1">Membrane</location>
        <topology evidence="1">Multi-pass membrane protein</topology>
    </subcellularLocation>
</comment>
<dbReference type="PANTHER" id="PTHR33048">
    <property type="entry name" value="PTH11-LIKE INTEGRAL MEMBRANE PROTEIN (AFU_ORTHOLOGUE AFUA_5G11245)"/>
    <property type="match status" value="1"/>
</dbReference>
<evidence type="ECO:0000256" key="3">
    <source>
        <dbReference type="ARBA" id="ARBA00022989"/>
    </source>
</evidence>
<dbReference type="EMBL" id="DS016995">
    <property type="protein sequence ID" value="KMU86969.1"/>
    <property type="molecule type" value="Genomic_DNA"/>
</dbReference>
<dbReference type="InterPro" id="IPR049326">
    <property type="entry name" value="Rhodopsin_dom_fungi"/>
</dbReference>
<evidence type="ECO:0000313" key="10">
    <source>
        <dbReference type="Proteomes" id="UP000054563"/>
    </source>
</evidence>
<keyword evidence="2 7" id="KW-0812">Transmembrane</keyword>
<evidence type="ECO:0000256" key="7">
    <source>
        <dbReference type="SAM" id="Phobius"/>
    </source>
</evidence>
<dbReference type="Pfam" id="PF20684">
    <property type="entry name" value="Fung_rhodopsin"/>
    <property type="match status" value="1"/>
</dbReference>